<gene>
    <name evidence="1" type="ORF">CLV75_4444</name>
</gene>
<accession>A0A497Z1Z6</accession>
<dbReference type="AlphaFoldDB" id="A0A497Z1Z6"/>
<organism evidence="1 2">
    <name type="scientific">Ruegeria conchae</name>
    <dbReference type="NCBI Taxonomy" id="981384"/>
    <lineage>
        <taxon>Bacteria</taxon>
        <taxon>Pseudomonadati</taxon>
        <taxon>Pseudomonadota</taxon>
        <taxon>Alphaproteobacteria</taxon>
        <taxon>Rhodobacterales</taxon>
        <taxon>Roseobacteraceae</taxon>
        <taxon>Ruegeria</taxon>
    </lineage>
</organism>
<dbReference type="Proteomes" id="UP000271700">
    <property type="component" value="Unassembled WGS sequence"/>
</dbReference>
<dbReference type="EMBL" id="RCCT01000011">
    <property type="protein sequence ID" value="RLJ97646.1"/>
    <property type="molecule type" value="Genomic_DNA"/>
</dbReference>
<dbReference type="STRING" id="981384.GCA_000192475_00013"/>
<comment type="caution">
    <text evidence="1">The sequence shown here is derived from an EMBL/GenBank/DDBJ whole genome shotgun (WGS) entry which is preliminary data.</text>
</comment>
<protein>
    <submittedName>
        <fullName evidence="1">Uncharacterized protein</fullName>
    </submittedName>
</protein>
<evidence type="ECO:0000313" key="2">
    <source>
        <dbReference type="Proteomes" id="UP000271700"/>
    </source>
</evidence>
<keyword evidence="2" id="KW-1185">Reference proteome</keyword>
<evidence type="ECO:0000313" key="1">
    <source>
        <dbReference type="EMBL" id="RLJ97646.1"/>
    </source>
</evidence>
<reference evidence="1 2" key="1">
    <citation type="submission" date="2018-10" db="EMBL/GenBank/DDBJ databases">
        <title>Genomic Encyclopedia of Archaeal and Bacterial Type Strains, Phase II (KMG-II): from individual species to whole genera.</title>
        <authorList>
            <person name="Goeker M."/>
        </authorList>
    </citation>
    <scope>NUCLEOTIDE SEQUENCE [LARGE SCALE GENOMIC DNA]</scope>
    <source>
        <strain evidence="1 2">DSM 29317</strain>
    </source>
</reference>
<proteinExistence type="predicted"/>
<name>A0A497Z1Z6_9RHOB</name>
<sequence>MASKRPKPEALSAQALKITCALWWKSDARELRSLLMLTDKHL</sequence>